<dbReference type="OrthoDB" id="9803968at2"/>
<dbReference type="GO" id="GO:0004467">
    <property type="term" value="F:long-chain fatty acid-CoA ligase activity"/>
    <property type="evidence" value="ECO:0007669"/>
    <property type="project" value="UniProtKB-EC"/>
</dbReference>
<dbReference type="InterPro" id="IPR045851">
    <property type="entry name" value="AMP-bd_C_sf"/>
</dbReference>
<sequence length="621" mass="68936">MIAKEVLMAGETTLPKMLRQNAAEHGSKLALREKKFGLWQGADWNHYYQTARRVAFGLWALGLTKEDTIAIASENTPEWLYADLGAQMIGVRVTGIYPTNPWPELQYIVKHCKAKVAITGDQEQTDKVLDALKFEGGMPDLLKCYCVDNKGMREYTEDHLGSFDDLLALGDAYRAEHPEADAWLDAAITEGTPDDVAIIVYTSGTTGKPKGALLSHRGIIYATHAYAEMVGLEGLDLETVSYLPLCHVAERCYGPVMHLVMSGKINFAESIDTVAANVREIAPSYMLGVPRIWEKLQSGFVFRVNDSGKIRKKAYDWAMAKGRVLSDRRIATKGDVSFGDKVMSKLLYWGMFRNMQRFMGLQNSRVRMCGGASISPETLRFFDIIGLPVGQGYGQTESAGLAFVQTDTSYFRTGSSGRAFPNTEWKLGEDNEIFLRSPGVFSGYLYNDAATKDTVSEDGWLATGDIVEVLEGDEIAIVDRKKSIIITSGGKNIAPSEIENALKDSPYVKEAIVVGEGRKFLGAIIQIEYDDVGRWARDNDIAYTTFTSLAKLPETRELIQGIVDEVNGRFARVENIRRFALLEKELDQDDGELTATQKVRRAIIETKFEAEIAYIYGGTKA</sequence>
<comment type="catalytic activity">
    <reaction evidence="4">
        <text>a long-chain fatty acid + ATP + CoA = a long-chain fatty acyl-CoA + AMP + diphosphate</text>
        <dbReference type="Rhea" id="RHEA:15421"/>
        <dbReference type="ChEBI" id="CHEBI:30616"/>
        <dbReference type="ChEBI" id="CHEBI:33019"/>
        <dbReference type="ChEBI" id="CHEBI:57287"/>
        <dbReference type="ChEBI" id="CHEBI:57560"/>
        <dbReference type="ChEBI" id="CHEBI:83139"/>
        <dbReference type="ChEBI" id="CHEBI:456215"/>
        <dbReference type="EC" id="6.2.1.3"/>
    </reaction>
    <physiologicalReaction direction="left-to-right" evidence="4">
        <dbReference type="Rhea" id="RHEA:15422"/>
    </physiologicalReaction>
</comment>
<dbReference type="InterPro" id="IPR020845">
    <property type="entry name" value="AMP-binding_CS"/>
</dbReference>
<dbReference type="SUPFAM" id="SSF56801">
    <property type="entry name" value="Acetyl-CoA synthetase-like"/>
    <property type="match status" value="1"/>
</dbReference>
<evidence type="ECO:0000256" key="1">
    <source>
        <dbReference type="ARBA" id="ARBA00022598"/>
    </source>
</evidence>
<dbReference type="STRING" id="657014.SAMN04488092_10947"/>
<dbReference type="InterPro" id="IPR042099">
    <property type="entry name" value="ANL_N_sf"/>
</dbReference>
<dbReference type="PANTHER" id="PTHR43272:SF32">
    <property type="entry name" value="AMP-DEPENDENT SYNTHETASE_LIGASE DOMAIN-CONTAINING PROTEIN"/>
    <property type="match status" value="1"/>
</dbReference>
<keyword evidence="3" id="KW-0443">Lipid metabolism</keyword>
<dbReference type="PANTHER" id="PTHR43272">
    <property type="entry name" value="LONG-CHAIN-FATTY-ACID--COA LIGASE"/>
    <property type="match status" value="1"/>
</dbReference>
<dbReference type="PROSITE" id="PS00455">
    <property type="entry name" value="AMP_BINDING"/>
    <property type="match status" value="1"/>
</dbReference>
<dbReference type="Proteomes" id="UP000198634">
    <property type="component" value="Unassembled WGS sequence"/>
</dbReference>
<protein>
    <submittedName>
        <fullName evidence="6">Long-chain acyl-CoA synthetase</fullName>
    </submittedName>
</protein>
<dbReference type="EMBL" id="FOEP01000009">
    <property type="protein sequence ID" value="SEQ59541.1"/>
    <property type="molecule type" value="Genomic_DNA"/>
</dbReference>
<keyword evidence="7" id="KW-1185">Reference proteome</keyword>
<evidence type="ECO:0000256" key="3">
    <source>
        <dbReference type="ARBA" id="ARBA00023098"/>
    </source>
</evidence>
<evidence type="ECO:0000259" key="5">
    <source>
        <dbReference type="Pfam" id="PF00501"/>
    </source>
</evidence>
<organism evidence="6 7">
    <name type="scientific">Thalassovita taeanensis</name>
    <dbReference type="NCBI Taxonomy" id="657014"/>
    <lineage>
        <taxon>Bacteria</taxon>
        <taxon>Pseudomonadati</taxon>
        <taxon>Pseudomonadota</taxon>
        <taxon>Alphaproteobacteria</taxon>
        <taxon>Rhodobacterales</taxon>
        <taxon>Roseobacteraceae</taxon>
        <taxon>Thalassovita</taxon>
    </lineage>
</organism>
<dbReference type="GO" id="GO:0016020">
    <property type="term" value="C:membrane"/>
    <property type="evidence" value="ECO:0007669"/>
    <property type="project" value="TreeGrafter"/>
</dbReference>
<dbReference type="Pfam" id="PF23562">
    <property type="entry name" value="AMP-binding_C_3"/>
    <property type="match status" value="1"/>
</dbReference>
<dbReference type="Gene3D" id="3.40.50.12780">
    <property type="entry name" value="N-terminal domain of ligase-like"/>
    <property type="match status" value="1"/>
</dbReference>
<evidence type="ECO:0000313" key="7">
    <source>
        <dbReference type="Proteomes" id="UP000198634"/>
    </source>
</evidence>
<reference evidence="6 7" key="1">
    <citation type="submission" date="2016-10" db="EMBL/GenBank/DDBJ databases">
        <authorList>
            <person name="de Groot N.N."/>
        </authorList>
    </citation>
    <scope>NUCLEOTIDE SEQUENCE [LARGE SCALE GENOMIC DNA]</scope>
    <source>
        <strain evidence="6 7">DSM 22007</strain>
    </source>
</reference>
<dbReference type="Pfam" id="PF00501">
    <property type="entry name" value="AMP-binding"/>
    <property type="match status" value="1"/>
</dbReference>
<name>A0A1H9HAZ6_9RHOB</name>
<keyword evidence="2" id="KW-0276">Fatty acid metabolism</keyword>
<proteinExistence type="predicted"/>
<evidence type="ECO:0000256" key="2">
    <source>
        <dbReference type="ARBA" id="ARBA00022832"/>
    </source>
</evidence>
<keyword evidence="1" id="KW-0436">Ligase</keyword>
<dbReference type="AlphaFoldDB" id="A0A1H9HAZ6"/>
<accession>A0A1H9HAZ6</accession>
<dbReference type="InterPro" id="IPR000873">
    <property type="entry name" value="AMP-dep_synth/lig_dom"/>
</dbReference>
<gene>
    <name evidence="6" type="ORF">SAMN04488092_10947</name>
</gene>
<evidence type="ECO:0000256" key="4">
    <source>
        <dbReference type="ARBA" id="ARBA00024484"/>
    </source>
</evidence>
<dbReference type="Gene3D" id="3.30.300.30">
    <property type="match status" value="1"/>
</dbReference>
<feature type="domain" description="AMP-dependent synthetase/ligase" evidence="5">
    <location>
        <begin position="19"/>
        <end position="445"/>
    </location>
</feature>
<evidence type="ECO:0000313" key="6">
    <source>
        <dbReference type="EMBL" id="SEQ59541.1"/>
    </source>
</evidence>